<evidence type="ECO:0000313" key="2">
    <source>
        <dbReference type="EMBL" id="GAA4505345.1"/>
    </source>
</evidence>
<feature type="region of interest" description="Disordered" evidence="1">
    <location>
        <begin position="99"/>
        <end position="262"/>
    </location>
</feature>
<gene>
    <name evidence="2" type="ORF">GCM10023191_060910</name>
</gene>
<keyword evidence="3" id="KW-1185">Reference proteome</keyword>
<reference evidence="3" key="1">
    <citation type="journal article" date="2019" name="Int. J. Syst. Evol. Microbiol.">
        <title>The Global Catalogue of Microorganisms (GCM) 10K type strain sequencing project: providing services to taxonomists for standard genome sequencing and annotation.</title>
        <authorList>
            <consortium name="The Broad Institute Genomics Platform"/>
            <consortium name="The Broad Institute Genome Sequencing Center for Infectious Disease"/>
            <person name="Wu L."/>
            <person name="Ma J."/>
        </authorList>
    </citation>
    <scope>NUCLEOTIDE SEQUENCE [LARGE SCALE GENOMIC DNA]</scope>
    <source>
        <strain evidence="3">JCM 17933</strain>
    </source>
</reference>
<protein>
    <submittedName>
        <fullName evidence="2">Uncharacterized protein</fullName>
    </submittedName>
</protein>
<feature type="compositionally biased region" description="Polar residues" evidence="1">
    <location>
        <begin position="225"/>
        <end position="255"/>
    </location>
</feature>
<proteinExistence type="predicted"/>
<feature type="compositionally biased region" description="Low complexity" evidence="1">
    <location>
        <begin position="117"/>
        <end position="137"/>
    </location>
</feature>
<organism evidence="2 3">
    <name type="scientific">Actinoallomurus oryzae</name>
    <dbReference type="NCBI Taxonomy" id="502180"/>
    <lineage>
        <taxon>Bacteria</taxon>
        <taxon>Bacillati</taxon>
        <taxon>Actinomycetota</taxon>
        <taxon>Actinomycetes</taxon>
        <taxon>Streptosporangiales</taxon>
        <taxon>Thermomonosporaceae</taxon>
        <taxon>Actinoallomurus</taxon>
    </lineage>
</organism>
<evidence type="ECO:0000256" key="1">
    <source>
        <dbReference type="SAM" id="MobiDB-lite"/>
    </source>
</evidence>
<comment type="caution">
    <text evidence="2">The sequence shown here is derived from an EMBL/GenBank/DDBJ whole genome shotgun (WGS) entry which is preliminary data.</text>
</comment>
<dbReference type="EMBL" id="BAABHF010000038">
    <property type="protein sequence ID" value="GAA4505345.1"/>
    <property type="molecule type" value="Genomic_DNA"/>
</dbReference>
<evidence type="ECO:0000313" key="3">
    <source>
        <dbReference type="Proteomes" id="UP001500503"/>
    </source>
</evidence>
<dbReference type="Proteomes" id="UP001500503">
    <property type="component" value="Unassembled WGS sequence"/>
</dbReference>
<feature type="compositionally biased region" description="Polar residues" evidence="1">
    <location>
        <begin position="138"/>
        <end position="198"/>
    </location>
</feature>
<dbReference type="RefSeq" id="WP_345469652.1">
    <property type="nucleotide sequence ID" value="NZ_BAABHF010000038.1"/>
</dbReference>
<name>A0ABP8QPH9_9ACTN</name>
<feature type="compositionally biased region" description="Basic and acidic residues" evidence="1">
    <location>
        <begin position="105"/>
        <end position="116"/>
    </location>
</feature>
<sequence>MWENKKMSLAEFKHMVTSNGDYFAGKDVDPVDGIGKDSDQPGFVYAYEPDSTSKNNFALVDKSTPADQRGVYARYLLYQGNNGIFTTWQGIPQKVTLDLPPKLSDTSDKPTDDGSKNNKNPSPTNPTGPTGTPTPTNYQTPNLSTGSPTSSNSLANVPTSPTDSNNPGNTDLSGANSPTGTDLSGLQNPSLTNPGGTNLSTPPTTGDGGGTSLTDPSTGRVPTTGLGNPSTPYTPGSLKTPSIESGGLRSSSNPWVSKRGQV</sequence>
<accession>A0ABP8QPH9</accession>